<accession>A0A3M3WC77</accession>
<dbReference type="EMBL" id="RBPV01000313">
    <property type="protein sequence ID" value="RMO55407.1"/>
    <property type="molecule type" value="Genomic_DNA"/>
</dbReference>
<name>A0A3M3WC77_PSEA0</name>
<dbReference type="Proteomes" id="UP000275613">
    <property type="component" value="Unassembled WGS sequence"/>
</dbReference>
<dbReference type="AlphaFoldDB" id="A0A3M3WC77"/>
<dbReference type="Gene3D" id="3.40.50.12240">
    <property type="match status" value="1"/>
</dbReference>
<sequence>MRLRRTSASSWRLRPARLPVQPNLTRTRSMRLDRTSFGKRLGSYAESISLPAQPVVEGRLLRMVGLTLEAEGLRAAMGSRCVVINDDSHHPVEVEAEVMGFSGGKVFLMPVGSVAGIAP</sequence>
<feature type="non-terminal residue" evidence="1">
    <location>
        <position position="119"/>
    </location>
</feature>
<proteinExistence type="predicted"/>
<evidence type="ECO:0000313" key="1">
    <source>
        <dbReference type="EMBL" id="RMO55407.1"/>
    </source>
</evidence>
<evidence type="ECO:0000313" key="2">
    <source>
        <dbReference type="Proteomes" id="UP000275613"/>
    </source>
</evidence>
<organism evidence="1 2">
    <name type="scientific">Pseudomonas amygdali pv. eriobotryae</name>
    <dbReference type="NCBI Taxonomy" id="129137"/>
    <lineage>
        <taxon>Bacteria</taxon>
        <taxon>Pseudomonadati</taxon>
        <taxon>Pseudomonadota</taxon>
        <taxon>Gammaproteobacteria</taxon>
        <taxon>Pseudomonadales</taxon>
        <taxon>Pseudomonadaceae</taxon>
        <taxon>Pseudomonas</taxon>
        <taxon>Pseudomonas amygdali</taxon>
    </lineage>
</organism>
<dbReference type="CDD" id="cd18117">
    <property type="entry name" value="ATP-synt_flagellum-secretory_path_III_N"/>
    <property type="match status" value="1"/>
</dbReference>
<reference evidence="1 2" key="1">
    <citation type="submission" date="2018-08" db="EMBL/GenBank/DDBJ databases">
        <title>Recombination of ecologically and evolutionarily significant loci maintains genetic cohesion in the Pseudomonas syringae species complex.</title>
        <authorList>
            <person name="Dillon M."/>
            <person name="Thakur S."/>
            <person name="Almeida R.N.D."/>
            <person name="Weir B.S."/>
            <person name="Guttman D.S."/>
        </authorList>
    </citation>
    <scope>NUCLEOTIDE SEQUENCE [LARGE SCALE GENOMIC DNA]</scope>
    <source>
        <strain evidence="1 2">ICMP 4316</strain>
    </source>
</reference>
<gene>
    <name evidence="1" type="ORF">ALQ39_05277</name>
</gene>
<comment type="caution">
    <text evidence="1">The sequence shown here is derived from an EMBL/GenBank/DDBJ whole genome shotgun (WGS) entry which is preliminary data.</text>
</comment>
<protein>
    <submittedName>
        <fullName evidence="1">ATPase FliI/YscN</fullName>
    </submittedName>
</protein>